<evidence type="ECO:0000259" key="3">
    <source>
        <dbReference type="Pfam" id="PF07833"/>
    </source>
</evidence>
<feature type="domain" description="GH29D-like beta-sandwich" evidence="4">
    <location>
        <begin position="218"/>
        <end position="304"/>
    </location>
</feature>
<dbReference type="SUPFAM" id="SSF56524">
    <property type="entry name" value="Oxidoreductase molybdopterin-binding domain"/>
    <property type="match status" value="1"/>
</dbReference>
<feature type="domain" description="Oxidoreductase molybdopterin-binding" evidence="2">
    <location>
        <begin position="40"/>
        <end position="123"/>
    </location>
</feature>
<gene>
    <name evidence="5" type="ORF">SPSYN_00507</name>
</gene>
<dbReference type="RefSeq" id="WP_161820952.1">
    <property type="nucleotide sequence ID" value="NZ_LSRS01000002.1"/>
</dbReference>
<reference evidence="5" key="1">
    <citation type="submission" date="2016-02" db="EMBL/GenBank/DDBJ databases">
        <title>Draft Genome Sequence of Sporotomaculum syntrophicum Strain FB, a Syntrophic Benzoate Degrader.</title>
        <authorList>
            <person name="Nobu M.K."/>
            <person name="Narihiro T."/>
            <person name="Qiu Y.-L."/>
            <person name="Ohashi A."/>
            <person name="Liu W.-T."/>
            <person name="Yuji S."/>
        </authorList>
    </citation>
    <scope>NUCLEOTIDE SEQUENCE</scope>
    <source>
        <strain evidence="5">FB</strain>
    </source>
</reference>
<evidence type="ECO:0000259" key="4">
    <source>
        <dbReference type="Pfam" id="PF13290"/>
    </source>
</evidence>
<evidence type="ECO:0000313" key="6">
    <source>
        <dbReference type="Proteomes" id="UP000798488"/>
    </source>
</evidence>
<dbReference type="OrthoDB" id="1803381at2"/>
<dbReference type="SUPFAM" id="SSF55383">
    <property type="entry name" value="Copper amine oxidase, domain N"/>
    <property type="match status" value="1"/>
</dbReference>
<dbReference type="InterPro" id="IPR036374">
    <property type="entry name" value="OxRdtase_Mopterin-bd_sf"/>
</dbReference>
<accession>A0A9D2WR12</accession>
<dbReference type="InterPro" id="IPR012854">
    <property type="entry name" value="Cu_amine_oxidase-like_N"/>
</dbReference>
<evidence type="ECO:0008006" key="7">
    <source>
        <dbReference type="Google" id="ProtNLM"/>
    </source>
</evidence>
<dbReference type="EMBL" id="LSRS01000002">
    <property type="protein sequence ID" value="KAF1085778.1"/>
    <property type="molecule type" value="Genomic_DNA"/>
</dbReference>
<feature type="region of interest" description="Disordered" evidence="1">
    <location>
        <begin position="211"/>
        <end position="231"/>
    </location>
</feature>
<dbReference type="InterPro" id="IPR059177">
    <property type="entry name" value="GH29D-like_dom"/>
</dbReference>
<evidence type="ECO:0000256" key="1">
    <source>
        <dbReference type="SAM" id="MobiDB-lite"/>
    </source>
</evidence>
<dbReference type="Pfam" id="PF00174">
    <property type="entry name" value="Oxidored_molyb"/>
    <property type="match status" value="1"/>
</dbReference>
<dbReference type="Gene3D" id="3.90.420.10">
    <property type="entry name" value="Oxidoreductase, molybdopterin-binding domain"/>
    <property type="match status" value="1"/>
</dbReference>
<feature type="domain" description="Copper amine oxidase-like N-terminal" evidence="3">
    <location>
        <begin position="346"/>
        <end position="454"/>
    </location>
</feature>
<dbReference type="Proteomes" id="UP000798488">
    <property type="component" value="Unassembled WGS sequence"/>
</dbReference>
<dbReference type="AlphaFoldDB" id="A0A9D2WR12"/>
<name>A0A9D2WR12_9FIRM</name>
<evidence type="ECO:0000313" key="5">
    <source>
        <dbReference type="EMBL" id="KAF1085778.1"/>
    </source>
</evidence>
<dbReference type="InterPro" id="IPR036582">
    <property type="entry name" value="Mao_N_sf"/>
</dbReference>
<comment type="caution">
    <text evidence="5">The sequence shown here is derived from an EMBL/GenBank/DDBJ whole genome shotgun (WGS) entry which is preliminary data.</text>
</comment>
<sequence>MRNGNKKWFYSFMITFFGMLLLFGMFSLVQPSAALATSDSLEITGDGVTNPVTFTSEELEEMKQYQYVYSAINTWPTKKWYVGKGVLLKDLLTQAGIKEEAKQIKFTSVDGYTVTLTVKELFEDKRYRFPNFKTGGGDGDGHVPGNPSAKVEVEPIIGLISVEGSDNPEYMNDLNSLLLMLGQRSVTEQTGNLFLKYLNKIEVLTAEPEKWDAPQANPGSGTVPAGTRVTLSNNNNDDDKIYYTTDGSTPTLDSPMYNWIASRWWASRADVLGTINHPIGPINENTTIKAITIGPGKLDSDVVTFNYRVAGAEPADNKVIPDDNETPGKLTGSAIKLTVGRMEARVDGGSYTLEAAPYIDTRTARTLVPVRFVSEALGAGVNWDPETKRITITDGGKEIVLTLGTSVVQINGVKQTIDCAPATLPPGRTFVPLRFVSETLGAGVEYDSASCQILITR</sequence>
<organism evidence="5 6">
    <name type="scientific">Sporotomaculum syntrophicum</name>
    <dbReference type="NCBI Taxonomy" id="182264"/>
    <lineage>
        <taxon>Bacteria</taxon>
        <taxon>Bacillati</taxon>
        <taxon>Bacillota</taxon>
        <taxon>Clostridia</taxon>
        <taxon>Eubacteriales</taxon>
        <taxon>Desulfallaceae</taxon>
        <taxon>Sporotomaculum</taxon>
    </lineage>
</organism>
<dbReference type="Pfam" id="PF07833">
    <property type="entry name" value="Cu_amine_oxidN1"/>
    <property type="match status" value="1"/>
</dbReference>
<dbReference type="Pfam" id="PF13290">
    <property type="entry name" value="CHB_HEX_C_1"/>
    <property type="match status" value="1"/>
</dbReference>
<keyword evidence="6" id="KW-1185">Reference proteome</keyword>
<dbReference type="Gene3D" id="3.30.457.10">
    <property type="entry name" value="Copper amine oxidase-like, N-terminal domain"/>
    <property type="match status" value="1"/>
</dbReference>
<evidence type="ECO:0000259" key="2">
    <source>
        <dbReference type="Pfam" id="PF00174"/>
    </source>
</evidence>
<proteinExistence type="predicted"/>
<protein>
    <recommendedName>
        <fullName evidence="7">Copper amine oxidase-like N-terminal domain-containing protein</fullName>
    </recommendedName>
</protein>
<dbReference type="InterPro" id="IPR000572">
    <property type="entry name" value="OxRdtase_Mopterin-bd_dom"/>
</dbReference>